<gene>
    <name evidence="1" type="ORF">BN437_1935</name>
</gene>
<dbReference type="EMBL" id="CAPB01000020">
    <property type="protein sequence ID" value="CCO93865.1"/>
    <property type="molecule type" value="Genomic_DNA"/>
</dbReference>
<sequence length="46" mass="5019">MRMIIINGYFGGGSTAEEHDIAHIASSILARLVRAFFIPYSPLKPG</sequence>
<dbReference type="Proteomes" id="UP000013111">
    <property type="component" value="Unassembled WGS sequence"/>
</dbReference>
<protein>
    <submittedName>
        <fullName evidence="1">Uncharacterized protein</fullName>
    </submittedName>
</protein>
<organism evidence="1 2">
    <name type="scientific">Erwinia amylovora NBRC 12687 = CFBP 1232</name>
    <dbReference type="NCBI Taxonomy" id="1219359"/>
    <lineage>
        <taxon>Bacteria</taxon>
        <taxon>Pseudomonadati</taxon>
        <taxon>Pseudomonadota</taxon>
        <taxon>Gammaproteobacteria</taxon>
        <taxon>Enterobacterales</taxon>
        <taxon>Erwiniaceae</taxon>
        <taxon>Erwinia</taxon>
    </lineage>
</organism>
<proteinExistence type="predicted"/>
<reference evidence="1 2" key="2">
    <citation type="submission" date="2013-04" db="EMBL/GenBank/DDBJ databases">
        <title>Comparative genomics of 12 strains of Erwinia amylovora identifies a pan-genome with a large conserved core and provides insights into host specificity.</title>
        <authorList>
            <person name="Mann R.A."/>
            <person name="Smits T.H.M."/>
            <person name="Buehlmann A."/>
            <person name="Blom J."/>
            <person name="Goesmann A."/>
            <person name="Frey J.E."/>
            <person name="Plummer K.M."/>
            <person name="Beer S.V."/>
            <person name="Luck J."/>
            <person name="Duffy B."/>
            <person name="Rodoni B."/>
        </authorList>
    </citation>
    <scope>NUCLEOTIDE SEQUENCE [LARGE SCALE GENOMIC DNA]</scope>
    <source>
        <strain evidence="2">CFBP 1232</strain>
    </source>
</reference>
<evidence type="ECO:0000313" key="1">
    <source>
        <dbReference type="EMBL" id="CCO93865.1"/>
    </source>
</evidence>
<name>A0A831EQT9_ERWAM</name>
<comment type="caution">
    <text evidence="1">The sequence shown here is derived from an EMBL/GenBank/DDBJ whole genome shotgun (WGS) entry which is preliminary data.</text>
</comment>
<dbReference type="AlphaFoldDB" id="A0A831EQT9"/>
<evidence type="ECO:0000313" key="2">
    <source>
        <dbReference type="Proteomes" id="UP000013111"/>
    </source>
</evidence>
<reference evidence="1 2" key="1">
    <citation type="submission" date="2012-11" db="EMBL/GenBank/DDBJ databases">
        <authorList>
            <person name="Linke B."/>
        </authorList>
    </citation>
    <scope>NUCLEOTIDE SEQUENCE [LARGE SCALE GENOMIC DNA]</scope>
    <source>
        <strain evidence="2">CFBP 1232</strain>
    </source>
</reference>
<accession>A0A831EQT9</accession>